<reference evidence="10 11" key="1">
    <citation type="submission" date="2019-04" db="EMBL/GenBank/DDBJ databases">
        <title>Sphingomonas psychrotolerans sp. nov., isolated from soil in the Tianshan Mountains, Xinjiang, China.</title>
        <authorList>
            <person name="Luo Y."/>
            <person name="Sheng H."/>
        </authorList>
    </citation>
    <scope>NUCLEOTIDE SEQUENCE [LARGE SCALE GENOMIC DNA]</scope>
    <source>
        <strain evidence="10 11">KIS18-15</strain>
    </source>
</reference>
<comment type="caution">
    <text evidence="10">The sequence shown here is derived from an EMBL/GenBank/DDBJ whole genome shotgun (WGS) entry which is preliminary data.</text>
</comment>
<keyword evidence="10" id="KW-0675">Receptor</keyword>
<dbReference type="Proteomes" id="UP000309848">
    <property type="component" value="Unassembled WGS sequence"/>
</dbReference>
<keyword evidence="8" id="KW-0732">Signal</keyword>
<dbReference type="SUPFAM" id="SSF56935">
    <property type="entry name" value="Porins"/>
    <property type="match status" value="1"/>
</dbReference>
<feature type="signal peptide" evidence="8">
    <location>
        <begin position="1"/>
        <end position="30"/>
    </location>
</feature>
<keyword evidence="3" id="KW-0406">Ion transport</keyword>
<evidence type="ECO:0000256" key="4">
    <source>
        <dbReference type="ARBA" id="ARBA00023004"/>
    </source>
</evidence>
<dbReference type="InterPro" id="IPR037066">
    <property type="entry name" value="Plug_dom_sf"/>
</dbReference>
<evidence type="ECO:0000256" key="1">
    <source>
        <dbReference type="ARBA" id="ARBA00004442"/>
    </source>
</evidence>
<evidence type="ECO:0000256" key="5">
    <source>
        <dbReference type="ARBA" id="ARBA00023136"/>
    </source>
</evidence>
<keyword evidence="3" id="KW-0410">Iron transport</keyword>
<organism evidence="10 11">
    <name type="scientific">Sphingomonas naasensis</name>
    <dbReference type="NCBI Taxonomy" id="1344951"/>
    <lineage>
        <taxon>Bacteria</taxon>
        <taxon>Pseudomonadati</taxon>
        <taxon>Pseudomonadota</taxon>
        <taxon>Alphaproteobacteria</taxon>
        <taxon>Sphingomonadales</taxon>
        <taxon>Sphingomonadaceae</taxon>
        <taxon>Sphingomonas</taxon>
    </lineage>
</organism>
<keyword evidence="7" id="KW-0798">TonB box</keyword>
<dbReference type="Gene3D" id="2.40.170.20">
    <property type="entry name" value="TonB-dependent receptor, beta-barrel domain"/>
    <property type="match status" value="1"/>
</dbReference>
<dbReference type="InterPro" id="IPR011662">
    <property type="entry name" value="Secretin/TonB_short_N"/>
</dbReference>
<dbReference type="PANTHER" id="PTHR40980">
    <property type="entry name" value="PLUG DOMAIN-CONTAINING PROTEIN"/>
    <property type="match status" value="1"/>
</dbReference>
<dbReference type="AlphaFoldDB" id="A0A4V3QWY6"/>
<sequence length="1062" mass="113967">MERPHDWGMRMKFTAFAAALAASTSVVAVAAPAQAGEREFSIPAGSLKTALDTFGRQSGRPLIYRAEDVRGVTTAGYRGAATPEVALKALLHGTGFGSRTGEAGAIAIVPVGNGPLGEAGGAPQTGMNDPEGEMQAAEDVVVTGFRSSVSRALDLKRREAGVVDTILAEDIGKFPDANLAESMQRVPGVALIRGDGGEGRAITVRGLGPIFTRTRINGMEANSGISGSDVQGTSGRSRGFDFNVFASEIFQNLTVRKTYSADTSDGSLGATVDLRSPRPLDYGRDFVLAGSAKVIYSDLNKDAGPRLAGLVSKQFADGTLGVLLSGAYTQRKTREEGYSPAAILPALVDGGFCSPLGYAPQNPANDPVKGTDAANCATGVPRTGSVAAYDAVVAGGGFHPRFPRYMRSDQDYERLGLTGSLQWKPSERTNISFDALYARYGMERFDEFMGALATGRGVGNNGKPHVSIVDAVVSPDKTVQYALYNGVDVSSWTTRDLYASTFKQLALTVEHAFSDWLKVDGYAGIGRTNMDEPYRVDLRLDRVNSNGFSYDFRDGGRIPVIDFGFDITNPANFSFGPALADGTVRGTYSARKVFTQFENEQYALNALIKLDPALSIRVGGEYRVNNFTSRELQRAASISSFTPTIPAGTTLADVTKLVSGFGKGLRDGLPTAWIKADHAKFAKLFDLDSNTGNFAFSGPETGTALGGNFSVDESVKGLYAQAEFNLGSALPIRGNAGIRYVSTDQTSFGYVTLPVAVNGRTYAPVTIDRTYDDWLWSVNLTGDLTRNLLLRVAASKVIARPDLGQLSPSGGFNPTIRSVSVGNAMLEPIRATTADLSAEWYFAPGSILSVGYFYKDIDTYIQTLQRLIPFTETGLPGELLQGSQATPADLFTVTNLANTKGGPIHGIEVNYQQQFRFLPGFLTNTGILLNYTHVTSDIEYILNATTGATTKRPLAGMSKNQANATLFYEDSKFSIRGSAAYRSDFIRAVPSGNTLSDIDTVEGTVYIDMSASYAIADQFKLTFEASNLTDEHQTILVDSVRQDTLYDSHFGRTFTFGISFRY</sequence>
<gene>
    <name evidence="10" type="ORF">E5A74_06420</name>
</gene>
<comment type="similarity">
    <text evidence="7">Belongs to the TonB-dependent receptor family.</text>
</comment>
<dbReference type="OrthoDB" id="5476657at2"/>
<comment type="subcellular location">
    <subcellularLocation>
        <location evidence="1 7">Cell outer membrane</location>
    </subcellularLocation>
</comment>
<feature type="chain" id="PRO_5020406626" evidence="8">
    <location>
        <begin position="31"/>
        <end position="1062"/>
    </location>
</feature>
<evidence type="ECO:0000259" key="9">
    <source>
        <dbReference type="SMART" id="SM00965"/>
    </source>
</evidence>
<name>A0A4V3QWY6_9SPHN</name>
<keyword evidence="2" id="KW-0813">Transport</keyword>
<keyword evidence="11" id="KW-1185">Reference proteome</keyword>
<evidence type="ECO:0000313" key="11">
    <source>
        <dbReference type="Proteomes" id="UP000309848"/>
    </source>
</evidence>
<dbReference type="InterPro" id="IPR000531">
    <property type="entry name" value="Beta-barrel_TonB"/>
</dbReference>
<dbReference type="GO" id="GO:0009279">
    <property type="term" value="C:cell outer membrane"/>
    <property type="evidence" value="ECO:0007669"/>
    <property type="project" value="UniProtKB-SubCell"/>
</dbReference>
<evidence type="ECO:0000256" key="2">
    <source>
        <dbReference type="ARBA" id="ARBA00022448"/>
    </source>
</evidence>
<evidence type="ECO:0000313" key="10">
    <source>
        <dbReference type="EMBL" id="TGX44422.1"/>
    </source>
</evidence>
<evidence type="ECO:0000256" key="7">
    <source>
        <dbReference type="RuleBase" id="RU003357"/>
    </source>
</evidence>
<dbReference type="SMART" id="SM00965">
    <property type="entry name" value="STN"/>
    <property type="match status" value="1"/>
</dbReference>
<dbReference type="CDD" id="cd01347">
    <property type="entry name" value="ligand_gated_channel"/>
    <property type="match status" value="1"/>
</dbReference>
<evidence type="ECO:0000256" key="6">
    <source>
        <dbReference type="ARBA" id="ARBA00023237"/>
    </source>
</evidence>
<evidence type="ECO:0000256" key="8">
    <source>
        <dbReference type="SAM" id="SignalP"/>
    </source>
</evidence>
<protein>
    <submittedName>
        <fullName evidence="10">TonB-dependent receptor</fullName>
    </submittedName>
</protein>
<dbReference type="PANTHER" id="PTHR40980:SF3">
    <property type="entry name" value="TONB-DEPENDENT RECEPTOR-LIKE BETA-BARREL DOMAIN-CONTAINING PROTEIN"/>
    <property type="match status" value="1"/>
</dbReference>
<dbReference type="InterPro" id="IPR012910">
    <property type="entry name" value="Plug_dom"/>
</dbReference>
<proteinExistence type="inferred from homology"/>
<evidence type="ECO:0000256" key="3">
    <source>
        <dbReference type="ARBA" id="ARBA00022496"/>
    </source>
</evidence>
<dbReference type="EMBL" id="SRXU01000002">
    <property type="protein sequence ID" value="TGX44422.1"/>
    <property type="molecule type" value="Genomic_DNA"/>
</dbReference>
<dbReference type="GO" id="GO:0006826">
    <property type="term" value="P:iron ion transport"/>
    <property type="evidence" value="ECO:0007669"/>
    <property type="project" value="UniProtKB-KW"/>
</dbReference>
<dbReference type="Gene3D" id="3.55.50.30">
    <property type="match status" value="1"/>
</dbReference>
<keyword evidence="6" id="KW-0998">Cell outer membrane</keyword>
<dbReference type="Gene3D" id="2.170.130.10">
    <property type="entry name" value="TonB-dependent receptor, plug domain"/>
    <property type="match status" value="1"/>
</dbReference>
<keyword evidence="4" id="KW-0408">Iron</keyword>
<dbReference type="Pfam" id="PF00593">
    <property type="entry name" value="TonB_dep_Rec_b-barrel"/>
    <property type="match status" value="1"/>
</dbReference>
<accession>A0A4V3QWY6</accession>
<feature type="domain" description="Secretin/TonB short N-terminal" evidence="9">
    <location>
        <begin position="60"/>
        <end position="111"/>
    </location>
</feature>
<keyword evidence="5 7" id="KW-0472">Membrane</keyword>
<dbReference type="InterPro" id="IPR010104">
    <property type="entry name" value="TonB_rcpt_bac"/>
</dbReference>
<dbReference type="Pfam" id="PF07715">
    <property type="entry name" value="Plug"/>
    <property type="match status" value="1"/>
</dbReference>
<dbReference type="InterPro" id="IPR036942">
    <property type="entry name" value="Beta-barrel_TonB_sf"/>
</dbReference>
<dbReference type="NCBIfam" id="TIGR01782">
    <property type="entry name" value="TonB-Xanth-Caul"/>
    <property type="match status" value="1"/>
</dbReference>